<feature type="compositionally biased region" description="Low complexity" evidence="7">
    <location>
        <begin position="271"/>
        <end position="290"/>
    </location>
</feature>
<evidence type="ECO:0000256" key="7">
    <source>
        <dbReference type="SAM" id="MobiDB-lite"/>
    </source>
</evidence>
<dbReference type="InterPro" id="IPR049899">
    <property type="entry name" value="Znf_C2HC_C3H"/>
</dbReference>
<evidence type="ECO:0000313" key="10">
    <source>
        <dbReference type="EMBL" id="CAG9131246.1"/>
    </source>
</evidence>
<evidence type="ECO:0000313" key="11">
    <source>
        <dbReference type="Proteomes" id="UP000095284"/>
    </source>
</evidence>
<evidence type="ECO:0000256" key="5">
    <source>
        <dbReference type="ARBA" id="ARBA00022833"/>
    </source>
</evidence>
<feature type="domain" description="C2HC/C3H-type" evidence="8">
    <location>
        <begin position="17"/>
        <end position="46"/>
    </location>
</feature>
<evidence type="ECO:0000256" key="3">
    <source>
        <dbReference type="ARBA" id="ARBA00022737"/>
    </source>
</evidence>
<accession>A0A1I7RKL2</accession>
<feature type="region of interest" description="Disordered" evidence="7">
    <location>
        <begin position="149"/>
        <end position="389"/>
    </location>
</feature>
<reference evidence="10" key="2">
    <citation type="submission" date="2020-08" db="EMBL/GenBank/DDBJ databases">
        <authorList>
            <person name="Kikuchi T."/>
        </authorList>
    </citation>
    <scope>NUCLEOTIDE SEQUENCE</scope>
    <source>
        <strain evidence="9">Ka4C1</strain>
    </source>
</reference>
<feature type="domain" description="C2HC/C3H-type" evidence="8">
    <location>
        <begin position="127"/>
        <end position="156"/>
    </location>
</feature>
<evidence type="ECO:0000256" key="6">
    <source>
        <dbReference type="PROSITE-ProRule" id="PRU01371"/>
    </source>
</evidence>
<name>A0A1I7RKL2_BURXY</name>
<dbReference type="OrthoDB" id="10255185at2759"/>
<keyword evidence="12" id="KW-1185">Reference proteome</keyword>
<comment type="similarity">
    <text evidence="1">Belongs to the ZC2HC1 family.</text>
</comment>
<dbReference type="Pfam" id="PF13913">
    <property type="entry name" value="zf-C2HC_2"/>
    <property type="match status" value="2"/>
</dbReference>
<evidence type="ECO:0000256" key="1">
    <source>
        <dbReference type="ARBA" id="ARBA00010843"/>
    </source>
</evidence>
<feature type="compositionally biased region" description="Basic residues" evidence="7">
    <location>
        <begin position="324"/>
        <end position="335"/>
    </location>
</feature>
<evidence type="ECO:0000256" key="4">
    <source>
        <dbReference type="ARBA" id="ARBA00022771"/>
    </source>
</evidence>
<keyword evidence="2" id="KW-0479">Metal-binding</keyword>
<dbReference type="PANTHER" id="PTHR13555:SF25">
    <property type="entry name" value="ZINC FINGER C2HC DOMAIN-CONTAINING PROTEIN 1A"/>
    <property type="match status" value="1"/>
</dbReference>
<proteinExistence type="inferred from homology"/>
<dbReference type="Proteomes" id="UP000095284">
    <property type="component" value="Unplaced"/>
</dbReference>
<reference evidence="13" key="1">
    <citation type="submission" date="2016-11" db="UniProtKB">
        <authorList>
            <consortium name="WormBaseParasite"/>
        </authorList>
    </citation>
    <scope>IDENTIFICATION</scope>
</reference>
<feature type="compositionally biased region" description="Polar residues" evidence="7">
    <location>
        <begin position="157"/>
        <end position="174"/>
    </location>
</feature>
<evidence type="ECO:0000256" key="2">
    <source>
        <dbReference type="ARBA" id="ARBA00022723"/>
    </source>
</evidence>
<dbReference type="eggNOG" id="KOG3940">
    <property type="taxonomic scope" value="Eukaryota"/>
</dbReference>
<dbReference type="EMBL" id="CAJFCV020000006">
    <property type="protein sequence ID" value="CAG9131246.1"/>
    <property type="molecule type" value="Genomic_DNA"/>
</dbReference>
<sequence length="389" mass="42675">MRMPTKKSEDDRDPTEKTYPCKVCGRHFIKSSLVKHEPACKKLTKMQRKVFDSGKQRAQGSDIPLTAVIKARKEKEHVGGVFPRPKTHWRERHQEFIGAVSASRQVEHALKTGGPLPPPPKTSVNPNYVRCDYCGRSFNPNAAERHIPYCREKNGRQKTMASRSQSVGRTQTAKSTENRSNSRRQSREHSPIRTPAAPLQSRQRQRTGSGKSPAPVNGRIPTGIPKSRAGQQVSSASHTRTSALPTPVKRSRSAPRTISATSRASTAKSGKSPISTPRTPKTPKTQAAKPKTPKTPTKPKTPKTPTKNGSIVKNGAPKTPSKSLKPKTPKSRSKSPKPELRELNGFAVAAPLSRNRSRSKGDLKKSGSAKNIMDLERIPTRSGSKKGKK</sequence>
<dbReference type="EMBL" id="CAJFDI010000006">
    <property type="protein sequence ID" value="CAD5235070.1"/>
    <property type="molecule type" value="Genomic_DNA"/>
</dbReference>
<keyword evidence="4 6" id="KW-0863">Zinc-finger</keyword>
<dbReference type="WBParaSite" id="BXY_0124600.1">
    <property type="protein sequence ID" value="BXY_0124600.1"/>
    <property type="gene ID" value="BXY_0124600"/>
</dbReference>
<keyword evidence="3" id="KW-0677">Repeat</keyword>
<organism evidence="11 13">
    <name type="scientific">Bursaphelenchus xylophilus</name>
    <name type="common">Pinewood nematode worm</name>
    <name type="synonym">Aphelenchoides xylophilus</name>
    <dbReference type="NCBI Taxonomy" id="6326"/>
    <lineage>
        <taxon>Eukaryota</taxon>
        <taxon>Metazoa</taxon>
        <taxon>Ecdysozoa</taxon>
        <taxon>Nematoda</taxon>
        <taxon>Chromadorea</taxon>
        <taxon>Rhabditida</taxon>
        <taxon>Tylenchina</taxon>
        <taxon>Tylenchomorpha</taxon>
        <taxon>Aphelenchoidea</taxon>
        <taxon>Aphelenchoididae</taxon>
        <taxon>Bursaphelenchus</taxon>
    </lineage>
</organism>
<dbReference type="GO" id="GO:0008270">
    <property type="term" value="F:zinc ion binding"/>
    <property type="evidence" value="ECO:0007669"/>
    <property type="project" value="UniProtKB-KW"/>
</dbReference>
<dbReference type="InterPro" id="IPR026319">
    <property type="entry name" value="ZC2HC1A/B-like"/>
</dbReference>
<dbReference type="Gene3D" id="3.30.160.60">
    <property type="entry name" value="Classic Zinc Finger"/>
    <property type="match status" value="2"/>
</dbReference>
<dbReference type="Proteomes" id="UP000659654">
    <property type="component" value="Unassembled WGS sequence"/>
</dbReference>
<gene>
    <name evidence="9" type="ORF">BXYJ_LOCUS15161</name>
</gene>
<protein>
    <submittedName>
        <fullName evidence="9">(pine wood nematode) hypothetical protein</fullName>
    </submittedName>
</protein>
<feature type="compositionally biased region" description="Polar residues" evidence="7">
    <location>
        <begin position="229"/>
        <end position="244"/>
    </location>
</feature>
<evidence type="ECO:0000313" key="9">
    <source>
        <dbReference type="EMBL" id="CAD5235070.1"/>
    </source>
</evidence>
<dbReference type="PROSITE" id="PS52027">
    <property type="entry name" value="ZF_C2HC_C3H"/>
    <property type="match status" value="2"/>
</dbReference>
<evidence type="ECO:0000313" key="13">
    <source>
        <dbReference type="WBParaSite" id="BXY_0124600.1"/>
    </source>
</evidence>
<dbReference type="AlphaFoldDB" id="A0A1I7RKL2"/>
<evidence type="ECO:0000313" key="12">
    <source>
        <dbReference type="Proteomes" id="UP000659654"/>
    </source>
</evidence>
<evidence type="ECO:0000259" key="8">
    <source>
        <dbReference type="PROSITE" id="PS52027"/>
    </source>
</evidence>
<feature type="compositionally biased region" description="Polar residues" evidence="7">
    <location>
        <begin position="254"/>
        <end position="269"/>
    </location>
</feature>
<keyword evidence="5" id="KW-0862">Zinc</keyword>
<feature type="compositionally biased region" description="Polar residues" evidence="7">
    <location>
        <begin position="200"/>
        <end position="210"/>
    </location>
</feature>
<dbReference type="PANTHER" id="PTHR13555">
    <property type="entry name" value="C2H2 ZINC FINGER CGI-62-RELATED"/>
    <property type="match status" value="1"/>
</dbReference>
<dbReference type="Proteomes" id="UP000582659">
    <property type="component" value="Unassembled WGS sequence"/>
</dbReference>